<dbReference type="Pfam" id="PF01381">
    <property type="entry name" value="HTH_3"/>
    <property type="match status" value="1"/>
</dbReference>
<gene>
    <name evidence="3" type="ORF">GN277_23765</name>
</gene>
<dbReference type="InterPro" id="IPR050807">
    <property type="entry name" value="TransReg_Diox_bact_type"/>
</dbReference>
<dbReference type="RefSeq" id="WP_159754644.1">
    <property type="nucleotide sequence ID" value="NZ_WUQX01000001.1"/>
</dbReference>
<evidence type="ECO:0000259" key="2">
    <source>
        <dbReference type="PROSITE" id="PS50943"/>
    </source>
</evidence>
<dbReference type="Gene3D" id="1.10.260.40">
    <property type="entry name" value="lambda repressor-like DNA-binding domains"/>
    <property type="match status" value="1"/>
</dbReference>
<reference evidence="3 4" key="1">
    <citation type="submission" date="2019-12" db="EMBL/GenBank/DDBJ databases">
        <title>Sporaefaciens musculi gen. nov., sp. nov., a novel bacterium isolated from the caecum of an obese mouse.</title>
        <authorList>
            <person name="Rasmussen T.S."/>
            <person name="Streidl T."/>
            <person name="Hitch T.C.A."/>
            <person name="Wortmann E."/>
            <person name="Deptula P."/>
            <person name="Hansen M."/>
            <person name="Nielsen D.S."/>
            <person name="Clavel T."/>
            <person name="Vogensen F.K."/>
        </authorList>
    </citation>
    <scope>NUCLEOTIDE SEQUENCE [LARGE SCALE GENOMIC DNA]</scope>
    <source>
        <strain evidence="3 4">WCA-9-b2</strain>
    </source>
</reference>
<sequence length="182" mass="20701">MTTGEKIKHFRNLRGISQETLGQLSGINSATIKKYEYGIRNPKPDQLMKIANALGISINVFMDFDIETVSDVLSLILKMDEQLDMDFEAERYEDGSFNPATIKISFKNSLLNHKLGVYMKARELQENLLNDTERFSSEEEHQRAIEALSKDLDAVKQSILDDSKIVKKGVRGISVKIYPENE</sequence>
<keyword evidence="4" id="KW-1185">Reference proteome</keyword>
<evidence type="ECO:0000313" key="4">
    <source>
        <dbReference type="Proteomes" id="UP000460412"/>
    </source>
</evidence>
<dbReference type="InterPro" id="IPR010982">
    <property type="entry name" value="Lambda_DNA-bd_dom_sf"/>
</dbReference>
<accession>A0A7X3MKS5</accession>
<dbReference type="EMBL" id="WUQX01000001">
    <property type="protein sequence ID" value="MXP78256.1"/>
    <property type="molecule type" value="Genomic_DNA"/>
</dbReference>
<dbReference type="PANTHER" id="PTHR46797">
    <property type="entry name" value="HTH-TYPE TRANSCRIPTIONAL REGULATOR"/>
    <property type="match status" value="1"/>
</dbReference>
<proteinExistence type="predicted"/>
<dbReference type="AlphaFoldDB" id="A0A7X3MKS5"/>
<dbReference type="SUPFAM" id="SSF47413">
    <property type="entry name" value="lambda repressor-like DNA-binding domains"/>
    <property type="match status" value="1"/>
</dbReference>
<dbReference type="GO" id="GO:0003700">
    <property type="term" value="F:DNA-binding transcription factor activity"/>
    <property type="evidence" value="ECO:0007669"/>
    <property type="project" value="TreeGrafter"/>
</dbReference>
<dbReference type="InterPro" id="IPR001387">
    <property type="entry name" value="Cro/C1-type_HTH"/>
</dbReference>
<dbReference type="GO" id="GO:0003677">
    <property type="term" value="F:DNA binding"/>
    <property type="evidence" value="ECO:0007669"/>
    <property type="project" value="UniProtKB-KW"/>
</dbReference>
<organism evidence="3 4">
    <name type="scientific">Sporofaciens musculi</name>
    <dbReference type="NCBI Taxonomy" id="2681861"/>
    <lineage>
        <taxon>Bacteria</taxon>
        <taxon>Bacillati</taxon>
        <taxon>Bacillota</taxon>
        <taxon>Clostridia</taxon>
        <taxon>Lachnospirales</taxon>
        <taxon>Lachnospiraceae</taxon>
        <taxon>Sporofaciens</taxon>
    </lineage>
</organism>
<dbReference type="SMART" id="SM00530">
    <property type="entry name" value="HTH_XRE"/>
    <property type="match status" value="1"/>
</dbReference>
<comment type="caution">
    <text evidence="3">The sequence shown here is derived from an EMBL/GenBank/DDBJ whole genome shotgun (WGS) entry which is preliminary data.</text>
</comment>
<name>A0A7X3MKS5_9FIRM</name>
<protein>
    <submittedName>
        <fullName evidence="3">Helix-turn-helix domain-containing protein</fullName>
    </submittedName>
</protein>
<dbReference type="PROSITE" id="PS50943">
    <property type="entry name" value="HTH_CROC1"/>
    <property type="match status" value="1"/>
</dbReference>
<evidence type="ECO:0000313" key="3">
    <source>
        <dbReference type="EMBL" id="MXP78256.1"/>
    </source>
</evidence>
<dbReference type="GO" id="GO:0005829">
    <property type="term" value="C:cytosol"/>
    <property type="evidence" value="ECO:0007669"/>
    <property type="project" value="TreeGrafter"/>
</dbReference>
<evidence type="ECO:0000256" key="1">
    <source>
        <dbReference type="ARBA" id="ARBA00023125"/>
    </source>
</evidence>
<dbReference type="Proteomes" id="UP000460412">
    <property type="component" value="Unassembled WGS sequence"/>
</dbReference>
<keyword evidence="1" id="KW-0238">DNA-binding</keyword>
<dbReference type="PANTHER" id="PTHR46797:SF1">
    <property type="entry name" value="METHYLPHOSPHONATE SYNTHASE"/>
    <property type="match status" value="1"/>
</dbReference>
<dbReference type="CDD" id="cd00093">
    <property type="entry name" value="HTH_XRE"/>
    <property type="match status" value="1"/>
</dbReference>
<feature type="domain" description="HTH cro/C1-type" evidence="2">
    <location>
        <begin position="7"/>
        <end position="61"/>
    </location>
</feature>